<dbReference type="PANTHER" id="PTHR43470:SF3">
    <property type="entry name" value="PHOSPHATE TRANSPORT SYSTEM PERMEASE PROTEIN PSTA-RELATED"/>
    <property type="match status" value="1"/>
</dbReference>
<dbReference type="CDD" id="cd06261">
    <property type="entry name" value="TM_PBP2"/>
    <property type="match status" value="1"/>
</dbReference>
<evidence type="ECO:0000259" key="9">
    <source>
        <dbReference type="PROSITE" id="PS50928"/>
    </source>
</evidence>
<evidence type="ECO:0000256" key="8">
    <source>
        <dbReference type="RuleBase" id="RU363043"/>
    </source>
</evidence>
<sequence length="310" mass="33454">MNKRIMRDYLGYLISWLAMSFTVCICLGIIIYLIINGISQLSPDFILKAPAPTSNEKMSGGISSPILGSLILTLIGLVVAFPWSLITAMYLNEYAAKNKLASVLRMGIEVLSGVPTIIIAIFALAVFTNPQFAFLSEMVPGSDKALGRSFLVSGITMAIMVLPYMIKTCEEALKNVPVNYREASLALGASKLQTVLKVVLPASKDGLITAVTLGIGRIIGDTAIVWLTLGDTMKMGNSSGEWWMPSNIINTLKGTGSTLTSFIFYASPAGEGNQTEKAFGAALVLIIIIIIINLLTDFIGVFKRRMNDQQ</sequence>
<proteinExistence type="inferred from homology"/>
<dbReference type="STRING" id="398512.Bccel_2915"/>
<dbReference type="SUPFAM" id="SSF161098">
    <property type="entry name" value="MetI-like"/>
    <property type="match status" value="1"/>
</dbReference>
<dbReference type="Proteomes" id="UP000036923">
    <property type="component" value="Unassembled WGS sequence"/>
</dbReference>
<comment type="similarity">
    <text evidence="2 8">Belongs to the binding-protein-dependent transport system permease family. CysTW subfamily.</text>
</comment>
<accession>A0A0L6JPC8</accession>
<keyword evidence="7 8" id="KW-0472">Membrane</keyword>
<dbReference type="PANTHER" id="PTHR43470">
    <property type="entry name" value="PHOSPHATE TRANSPORT SYSTEM PERMEASE PROTEIN PSTA-RELATED"/>
    <property type="match status" value="1"/>
</dbReference>
<evidence type="ECO:0000256" key="5">
    <source>
        <dbReference type="ARBA" id="ARBA00022692"/>
    </source>
</evidence>
<evidence type="ECO:0000256" key="1">
    <source>
        <dbReference type="ARBA" id="ARBA00004651"/>
    </source>
</evidence>
<feature type="transmembrane region" description="Helical" evidence="8">
    <location>
        <begin position="147"/>
        <end position="166"/>
    </location>
</feature>
<evidence type="ECO:0000256" key="6">
    <source>
        <dbReference type="ARBA" id="ARBA00022989"/>
    </source>
</evidence>
<feature type="transmembrane region" description="Helical" evidence="8">
    <location>
        <begin position="66"/>
        <end position="91"/>
    </location>
</feature>
<keyword evidence="4 8" id="KW-1003">Cell membrane</keyword>
<feature type="domain" description="ABC transmembrane type-1" evidence="9">
    <location>
        <begin position="66"/>
        <end position="296"/>
    </location>
</feature>
<dbReference type="PROSITE" id="PS50928">
    <property type="entry name" value="ABC_TM1"/>
    <property type="match status" value="1"/>
</dbReference>
<feature type="transmembrane region" description="Helical" evidence="8">
    <location>
        <begin position="12"/>
        <end position="35"/>
    </location>
</feature>
<dbReference type="EMBL" id="LGTC01000001">
    <property type="protein sequence ID" value="KNY27644.1"/>
    <property type="molecule type" value="Genomic_DNA"/>
</dbReference>
<protein>
    <recommendedName>
        <fullName evidence="8">Phosphate transport system permease protein PstA</fullName>
    </recommendedName>
</protein>
<evidence type="ECO:0000256" key="3">
    <source>
        <dbReference type="ARBA" id="ARBA00022448"/>
    </source>
</evidence>
<organism evidence="10 11">
    <name type="scientific">Pseudobacteroides cellulosolvens ATCC 35603 = DSM 2933</name>
    <dbReference type="NCBI Taxonomy" id="398512"/>
    <lineage>
        <taxon>Bacteria</taxon>
        <taxon>Bacillati</taxon>
        <taxon>Bacillota</taxon>
        <taxon>Clostridia</taxon>
        <taxon>Eubacteriales</taxon>
        <taxon>Oscillospiraceae</taxon>
        <taxon>Pseudobacteroides</taxon>
    </lineage>
</organism>
<evidence type="ECO:0000313" key="10">
    <source>
        <dbReference type="EMBL" id="KNY27644.1"/>
    </source>
</evidence>
<name>A0A0L6JPC8_9FIRM</name>
<dbReference type="InterPro" id="IPR005672">
    <property type="entry name" value="Phosphate_PstA"/>
</dbReference>
<dbReference type="InterPro" id="IPR035906">
    <property type="entry name" value="MetI-like_sf"/>
</dbReference>
<feature type="transmembrane region" description="Helical" evidence="8">
    <location>
        <begin position="103"/>
        <end position="127"/>
    </location>
</feature>
<evidence type="ECO:0000256" key="7">
    <source>
        <dbReference type="ARBA" id="ARBA00023136"/>
    </source>
</evidence>
<comment type="subcellular location">
    <subcellularLocation>
        <location evidence="1 8">Cell membrane</location>
        <topology evidence="1 8">Multi-pass membrane protein</topology>
    </subcellularLocation>
</comment>
<dbReference type="Gene3D" id="1.10.3720.10">
    <property type="entry name" value="MetI-like"/>
    <property type="match status" value="1"/>
</dbReference>
<dbReference type="NCBIfam" id="TIGR00974">
    <property type="entry name" value="3a0107s02c"/>
    <property type="match status" value="1"/>
</dbReference>
<dbReference type="eggNOG" id="COG0581">
    <property type="taxonomic scope" value="Bacteria"/>
</dbReference>
<dbReference type="Pfam" id="PF00528">
    <property type="entry name" value="BPD_transp_1"/>
    <property type="match status" value="1"/>
</dbReference>
<evidence type="ECO:0000256" key="2">
    <source>
        <dbReference type="ARBA" id="ARBA00007069"/>
    </source>
</evidence>
<keyword evidence="5 8" id="KW-0812">Transmembrane</keyword>
<gene>
    <name evidence="10" type="ORF">Bccel_2915</name>
</gene>
<dbReference type="GO" id="GO:0005315">
    <property type="term" value="F:phosphate transmembrane transporter activity"/>
    <property type="evidence" value="ECO:0007669"/>
    <property type="project" value="InterPro"/>
</dbReference>
<dbReference type="InterPro" id="IPR000515">
    <property type="entry name" value="MetI-like"/>
</dbReference>
<dbReference type="GO" id="GO:0005886">
    <property type="term" value="C:plasma membrane"/>
    <property type="evidence" value="ECO:0007669"/>
    <property type="project" value="UniProtKB-SubCell"/>
</dbReference>
<reference evidence="11" key="1">
    <citation type="submission" date="2015-07" db="EMBL/GenBank/DDBJ databases">
        <title>Near-Complete Genome Sequence of the Cellulolytic Bacterium Bacteroides (Pseudobacteroides) cellulosolvens ATCC 35603.</title>
        <authorList>
            <person name="Dassa B."/>
            <person name="Utturkar S.M."/>
            <person name="Klingeman D.M."/>
            <person name="Hurt R.A."/>
            <person name="Keller M."/>
            <person name="Xu J."/>
            <person name="Reddy Y.H.K."/>
            <person name="Borovok I."/>
            <person name="Grinberg I.R."/>
            <person name="Lamed R."/>
            <person name="Zhivin O."/>
            <person name="Bayer E.A."/>
            <person name="Brown S.D."/>
        </authorList>
    </citation>
    <scope>NUCLEOTIDE SEQUENCE [LARGE SCALE GENOMIC DNA]</scope>
    <source>
        <strain evidence="11">DSM 2933</strain>
    </source>
</reference>
<dbReference type="AlphaFoldDB" id="A0A0L6JPC8"/>
<evidence type="ECO:0000256" key="4">
    <source>
        <dbReference type="ARBA" id="ARBA00022475"/>
    </source>
</evidence>
<dbReference type="GO" id="GO:0035435">
    <property type="term" value="P:phosphate ion transmembrane transport"/>
    <property type="evidence" value="ECO:0007669"/>
    <property type="project" value="InterPro"/>
</dbReference>
<comment type="caution">
    <text evidence="10">The sequence shown here is derived from an EMBL/GenBank/DDBJ whole genome shotgun (WGS) entry which is preliminary data.</text>
</comment>
<dbReference type="OrthoDB" id="9785113at2"/>
<feature type="transmembrane region" description="Helical" evidence="8">
    <location>
        <begin position="278"/>
        <end position="302"/>
    </location>
</feature>
<dbReference type="RefSeq" id="WP_050753466.1">
    <property type="nucleotide sequence ID" value="NZ_JQKC01000034.1"/>
</dbReference>
<keyword evidence="11" id="KW-1185">Reference proteome</keyword>
<keyword evidence="3" id="KW-0813">Transport</keyword>
<keyword evidence="6 8" id="KW-1133">Transmembrane helix</keyword>
<feature type="transmembrane region" description="Helical" evidence="8">
    <location>
        <begin position="207"/>
        <end position="229"/>
    </location>
</feature>
<evidence type="ECO:0000313" key="11">
    <source>
        <dbReference type="Proteomes" id="UP000036923"/>
    </source>
</evidence>